<organism evidence="1 2">
    <name type="scientific">Streptomyces stelliscabiei</name>
    <dbReference type="NCBI Taxonomy" id="146820"/>
    <lineage>
        <taxon>Bacteria</taxon>
        <taxon>Bacillati</taxon>
        <taxon>Actinomycetota</taxon>
        <taxon>Actinomycetes</taxon>
        <taxon>Kitasatosporales</taxon>
        <taxon>Streptomycetaceae</taxon>
        <taxon>Streptomyces</taxon>
    </lineage>
</organism>
<name>A0A8I0TWH0_9ACTN</name>
<protein>
    <submittedName>
        <fullName evidence="1">Putative transposase</fullName>
    </submittedName>
</protein>
<accession>A0A8I0TWH0</accession>
<dbReference type="AlphaFoldDB" id="A0A8I0TWH0"/>
<gene>
    <name evidence="1" type="ORF">H4687_009106</name>
</gene>
<sequence length="60" mass="6754">MKGVRSVGGAQRFLSAFSGISPHFRPRRHLMTAHHYRAEMTIRFAIWDQVTGAADRPTTA</sequence>
<evidence type="ECO:0000313" key="2">
    <source>
        <dbReference type="Proteomes" id="UP000629287"/>
    </source>
</evidence>
<comment type="caution">
    <text evidence="1">The sequence shown here is derived from an EMBL/GenBank/DDBJ whole genome shotgun (WGS) entry which is preliminary data.</text>
</comment>
<dbReference type="EMBL" id="JADBGF010000001">
    <property type="protein sequence ID" value="MBE1602977.1"/>
    <property type="molecule type" value="Genomic_DNA"/>
</dbReference>
<keyword evidence="2" id="KW-1185">Reference proteome</keyword>
<proteinExistence type="predicted"/>
<reference evidence="1 2" key="1">
    <citation type="submission" date="2020-10" db="EMBL/GenBank/DDBJ databases">
        <title>Sequencing the genomes of 1000 actinobacteria strains.</title>
        <authorList>
            <person name="Klenk H.-P."/>
        </authorList>
    </citation>
    <scope>NUCLEOTIDE SEQUENCE [LARGE SCALE GENOMIC DNA]</scope>
    <source>
        <strain evidence="1 2">DSM 41803</strain>
    </source>
</reference>
<evidence type="ECO:0000313" key="1">
    <source>
        <dbReference type="EMBL" id="MBE1602977.1"/>
    </source>
</evidence>
<dbReference type="Proteomes" id="UP000629287">
    <property type="component" value="Unassembled WGS sequence"/>
</dbReference>